<keyword evidence="1 3" id="KW-0807">Transducer</keyword>
<dbReference type="CDD" id="cd11386">
    <property type="entry name" value="MCP_signal"/>
    <property type="match status" value="1"/>
</dbReference>
<reference evidence="7 8" key="1">
    <citation type="submission" date="2020-07" db="EMBL/GenBank/DDBJ databases">
        <title>Characterization and genome sequencing of isolate MD1, a novel member within the family Lachnospiraceae.</title>
        <authorList>
            <person name="Rettenmaier R."/>
            <person name="Di Bello L."/>
            <person name="Zinser C."/>
            <person name="Scheitz K."/>
            <person name="Liebl W."/>
            <person name="Zverlov V."/>
        </authorList>
    </citation>
    <scope>NUCLEOTIDE SEQUENCE [LARGE SCALE GENOMIC DNA]</scope>
    <source>
        <strain evidence="7 8">MD1</strain>
    </source>
</reference>
<name>A0A839JWI4_9FIRM</name>
<dbReference type="PROSITE" id="PS50885">
    <property type="entry name" value="HAMP"/>
    <property type="match status" value="1"/>
</dbReference>
<keyword evidence="4" id="KW-1133">Transmembrane helix</keyword>
<dbReference type="SMART" id="SM00283">
    <property type="entry name" value="MA"/>
    <property type="match status" value="1"/>
</dbReference>
<evidence type="ECO:0000256" key="2">
    <source>
        <dbReference type="ARBA" id="ARBA00029447"/>
    </source>
</evidence>
<dbReference type="EMBL" id="JACEGA010000001">
    <property type="protein sequence ID" value="MBB2182035.1"/>
    <property type="molecule type" value="Genomic_DNA"/>
</dbReference>
<evidence type="ECO:0000259" key="5">
    <source>
        <dbReference type="PROSITE" id="PS50111"/>
    </source>
</evidence>
<dbReference type="PANTHER" id="PTHR32089">
    <property type="entry name" value="METHYL-ACCEPTING CHEMOTAXIS PROTEIN MCPB"/>
    <property type="match status" value="1"/>
</dbReference>
<proteinExistence type="inferred from homology"/>
<dbReference type="InterPro" id="IPR003660">
    <property type="entry name" value="HAMP_dom"/>
</dbReference>
<keyword evidence="8" id="KW-1185">Reference proteome</keyword>
<evidence type="ECO:0000256" key="3">
    <source>
        <dbReference type="PROSITE-ProRule" id="PRU00284"/>
    </source>
</evidence>
<evidence type="ECO:0000313" key="8">
    <source>
        <dbReference type="Proteomes" id="UP000574276"/>
    </source>
</evidence>
<evidence type="ECO:0000256" key="4">
    <source>
        <dbReference type="SAM" id="Phobius"/>
    </source>
</evidence>
<dbReference type="RefSeq" id="WP_228351770.1">
    <property type="nucleotide sequence ID" value="NZ_JACEGA010000001.1"/>
</dbReference>
<dbReference type="Proteomes" id="UP000574276">
    <property type="component" value="Unassembled WGS sequence"/>
</dbReference>
<comment type="similarity">
    <text evidence="2">Belongs to the methyl-accepting chemotaxis (MCP) protein family.</text>
</comment>
<comment type="caution">
    <text evidence="7">The sequence shown here is derived from an EMBL/GenBank/DDBJ whole genome shotgun (WGS) entry which is preliminary data.</text>
</comment>
<dbReference type="InterPro" id="IPR004089">
    <property type="entry name" value="MCPsignal_dom"/>
</dbReference>
<organism evidence="7 8">
    <name type="scientific">Variimorphobacter saccharofermentans</name>
    <dbReference type="NCBI Taxonomy" id="2755051"/>
    <lineage>
        <taxon>Bacteria</taxon>
        <taxon>Bacillati</taxon>
        <taxon>Bacillota</taxon>
        <taxon>Clostridia</taxon>
        <taxon>Lachnospirales</taxon>
        <taxon>Lachnospiraceae</taxon>
        <taxon>Variimorphobacter</taxon>
    </lineage>
</organism>
<protein>
    <submittedName>
        <fullName evidence="7">Methyl-accepting chemotaxis protein</fullName>
    </submittedName>
</protein>
<accession>A0A839JWI4</accession>
<dbReference type="GO" id="GO:0016020">
    <property type="term" value="C:membrane"/>
    <property type="evidence" value="ECO:0007669"/>
    <property type="project" value="InterPro"/>
</dbReference>
<dbReference type="GO" id="GO:0007165">
    <property type="term" value="P:signal transduction"/>
    <property type="evidence" value="ECO:0007669"/>
    <property type="project" value="UniProtKB-KW"/>
</dbReference>
<dbReference type="Gene3D" id="1.10.287.950">
    <property type="entry name" value="Methyl-accepting chemotaxis protein"/>
    <property type="match status" value="1"/>
</dbReference>
<feature type="transmembrane region" description="Helical" evidence="4">
    <location>
        <begin position="328"/>
        <end position="349"/>
    </location>
</feature>
<dbReference type="Gene3D" id="3.30.450.20">
    <property type="entry name" value="PAS domain"/>
    <property type="match status" value="1"/>
</dbReference>
<keyword evidence="4" id="KW-0812">Transmembrane</keyword>
<evidence type="ECO:0000313" key="7">
    <source>
        <dbReference type="EMBL" id="MBB2182035.1"/>
    </source>
</evidence>
<evidence type="ECO:0000259" key="6">
    <source>
        <dbReference type="PROSITE" id="PS50885"/>
    </source>
</evidence>
<dbReference type="PROSITE" id="PS50111">
    <property type="entry name" value="CHEMOTAXIS_TRANSDUC_2"/>
    <property type="match status" value="1"/>
</dbReference>
<feature type="transmembrane region" description="Helical" evidence="4">
    <location>
        <begin position="37"/>
        <end position="56"/>
    </location>
</feature>
<feature type="domain" description="Methyl-accepting transducer" evidence="5">
    <location>
        <begin position="418"/>
        <end position="668"/>
    </location>
</feature>
<keyword evidence="4" id="KW-0472">Membrane</keyword>
<dbReference type="Pfam" id="PF00015">
    <property type="entry name" value="MCPsignal"/>
    <property type="match status" value="1"/>
</dbReference>
<gene>
    <name evidence="7" type="ORF">H0486_04000</name>
</gene>
<sequence length="704" mass="77641">MTKKVKRGDNKSARFKIPFNLKGINILNLLRSIRLKLFIGLLIPIILLAVYGTVSYNKSEEAIISNYEDSAQDTLVAVSDFLGFGFNIIKEKSAEMLLNSNINGYYNRQEGESESNFITARFAVESDVQLIKKTNSFISAVFLMGKDGETISTQAATQDSRYNEFMESALGKQFESRSVKYLWVGNHEQFDSSISYSDVKYSINDYALSLITPMNSRKGFIIIDVSKQKIMDMFAKYELGENSIVAFITKDGREILSGTDEESVFLQQTYYEDAVNSDVQYNHSYQKYKGKEYLFIYSKISDVDAMVCAMIPKSDILEQVSGIKALNIAFVSVSCVLAILIVIIIAGGVNSAISFLSKKITQAATGDLTTSFETKRKDEFLHLSTGIGNMLRDMRSLIGDVQAVSSKVSNSADGVSGTSVKLLEATKDISKTIEDIEQGIVQQANDTEHCLMQMAGLSDQINQVHNNTQEIEKIADNTKMIAGEGIVIIDELSEKAKATTDITQNVIAKIQEFEDQSRNIVSFVDIINEIAEQTNLLSLNASIEAARAGEAGRGFAVVANEIRKLADQSVQAANQIQKIVTQIQKKTQDTVVTAKQAESIVESQSESLGKTVQVFDNINRHVNDLVNNLNNISEGIQKIDAAKVDTMDAIQSISAVSEETAAASEEVNTTAINQIESVERLKVAAQELANDAKRLEESIKKFTI</sequence>
<dbReference type="SUPFAM" id="SSF58104">
    <property type="entry name" value="Methyl-accepting chemotaxis protein (MCP) signaling domain"/>
    <property type="match status" value="1"/>
</dbReference>
<dbReference type="PANTHER" id="PTHR32089:SF112">
    <property type="entry name" value="LYSOZYME-LIKE PROTEIN-RELATED"/>
    <property type="match status" value="1"/>
</dbReference>
<evidence type="ECO:0000256" key="1">
    <source>
        <dbReference type="ARBA" id="ARBA00023224"/>
    </source>
</evidence>
<feature type="domain" description="HAMP" evidence="6">
    <location>
        <begin position="347"/>
        <end position="399"/>
    </location>
</feature>
<dbReference type="AlphaFoldDB" id="A0A839JWI4"/>
<dbReference type="CDD" id="cd18774">
    <property type="entry name" value="PDC2_HK_sensor"/>
    <property type="match status" value="1"/>
</dbReference>